<dbReference type="Proteomes" id="UP000799324">
    <property type="component" value="Unassembled WGS sequence"/>
</dbReference>
<name>A0A6A6SUD9_9PLEO</name>
<dbReference type="EMBL" id="MU004450">
    <property type="protein sequence ID" value="KAF2650591.1"/>
    <property type="molecule type" value="Genomic_DNA"/>
</dbReference>
<organism evidence="1 2">
    <name type="scientific">Lophiostoma macrostomum CBS 122681</name>
    <dbReference type="NCBI Taxonomy" id="1314788"/>
    <lineage>
        <taxon>Eukaryota</taxon>
        <taxon>Fungi</taxon>
        <taxon>Dikarya</taxon>
        <taxon>Ascomycota</taxon>
        <taxon>Pezizomycotina</taxon>
        <taxon>Dothideomycetes</taxon>
        <taxon>Pleosporomycetidae</taxon>
        <taxon>Pleosporales</taxon>
        <taxon>Lophiostomataceae</taxon>
        <taxon>Lophiostoma</taxon>
    </lineage>
</organism>
<keyword evidence="2" id="KW-1185">Reference proteome</keyword>
<gene>
    <name evidence="1" type="ORF">K491DRAFT_697157</name>
</gene>
<reference evidence="1" key="1">
    <citation type="journal article" date="2020" name="Stud. Mycol.">
        <title>101 Dothideomycetes genomes: a test case for predicting lifestyles and emergence of pathogens.</title>
        <authorList>
            <person name="Haridas S."/>
            <person name="Albert R."/>
            <person name="Binder M."/>
            <person name="Bloem J."/>
            <person name="Labutti K."/>
            <person name="Salamov A."/>
            <person name="Andreopoulos B."/>
            <person name="Baker S."/>
            <person name="Barry K."/>
            <person name="Bills G."/>
            <person name="Bluhm B."/>
            <person name="Cannon C."/>
            <person name="Castanera R."/>
            <person name="Culley D."/>
            <person name="Daum C."/>
            <person name="Ezra D."/>
            <person name="Gonzalez J."/>
            <person name="Henrissat B."/>
            <person name="Kuo A."/>
            <person name="Liang C."/>
            <person name="Lipzen A."/>
            <person name="Lutzoni F."/>
            <person name="Magnuson J."/>
            <person name="Mondo S."/>
            <person name="Nolan M."/>
            <person name="Ohm R."/>
            <person name="Pangilinan J."/>
            <person name="Park H.-J."/>
            <person name="Ramirez L."/>
            <person name="Alfaro M."/>
            <person name="Sun H."/>
            <person name="Tritt A."/>
            <person name="Yoshinaga Y."/>
            <person name="Zwiers L.-H."/>
            <person name="Turgeon B."/>
            <person name="Goodwin S."/>
            <person name="Spatafora J."/>
            <person name="Crous P."/>
            <person name="Grigoriev I."/>
        </authorList>
    </citation>
    <scope>NUCLEOTIDE SEQUENCE</scope>
    <source>
        <strain evidence="1">CBS 122681</strain>
    </source>
</reference>
<proteinExistence type="predicted"/>
<dbReference type="AlphaFoldDB" id="A0A6A6SUD9"/>
<sequence length="295" mass="32388">MPVLKPVPVRRRIPNWDLEHRQEIVSNYKSYKWSVYLYKVTPESSTSASATTFQAAASYLNAKFPYSPDQYHASMHKTEGFIKGDSYATFLVLHNAAGPDTIDTGCGAFFSSTTFGYYEAGNDEGSEEITWKTLVPGQQAVVEEALRGREIVEVGKWGVEMKASEKRFHRAYWLAANMRPLGGLLNRSGGRRPVFQSGGMVQSPGYSVDGGMGSGDGGWSGTVVMRHGRGSGSGGFKGGTGLTEGMHFEYPGNEVDEDMLDSDDLEVGNDGIDISMEDSRLVWKQVLEDAKMVYE</sequence>
<accession>A0A6A6SUD9</accession>
<evidence type="ECO:0000313" key="1">
    <source>
        <dbReference type="EMBL" id="KAF2650591.1"/>
    </source>
</evidence>
<evidence type="ECO:0000313" key="2">
    <source>
        <dbReference type="Proteomes" id="UP000799324"/>
    </source>
</evidence>
<protein>
    <submittedName>
        <fullName evidence="1">Uncharacterized protein</fullName>
    </submittedName>
</protein>
<dbReference type="OrthoDB" id="3785839at2759"/>